<keyword evidence="6" id="KW-1185">Reference proteome</keyword>
<evidence type="ECO:0000256" key="3">
    <source>
        <dbReference type="SAM" id="Phobius"/>
    </source>
</evidence>
<dbReference type="Gene3D" id="3.40.50.1820">
    <property type="entry name" value="alpha/beta hydrolase"/>
    <property type="match status" value="1"/>
</dbReference>
<keyword evidence="3" id="KW-0472">Membrane</keyword>
<dbReference type="SUPFAM" id="SSF53474">
    <property type="entry name" value="alpha/beta-Hydrolases"/>
    <property type="match status" value="1"/>
</dbReference>
<name>A0AA39HEV5_9BILA</name>
<dbReference type="InterPro" id="IPR029058">
    <property type="entry name" value="AB_hydrolase_fold"/>
</dbReference>
<feature type="region of interest" description="Disordered" evidence="2">
    <location>
        <begin position="1"/>
        <end position="40"/>
    </location>
</feature>
<feature type="transmembrane region" description="Helical" evidence="3">
    <location>
        <begin position="880"/>
        <end position="904"/>
    </location>
</feature>
<feature type="compositionally biased region" description="Polar residues" evidence="2">
    <location>
        <begin position="19"/>
        <end position="29"/>
    </location>
</feature>
<protein>
    <recommendedName>
        <fullName evidence="4">Carboxylesterase type B domain-containing protein</fullName>
    </recommendedName>
</protein>
<accession>A0AA39HEV5</accession>
<organism evidence="5 6">
    <name type="scientific">Steinernema hermaphroditum</name>
    <dbReference type="NCBI Taxonomy" id="289476"/>
    <lineage>
        <taxon>Eukaryota</taxon>
        <taxon>Metazoa</taxon>
        <taxon>Ecdysozoa</taxon>
        <taxon>Nematoda</taxon>
        <taxon>Chromadorea</taxon>
        <taxon>Rhabditida</taxon>
        <taxon>Tylenchina</taxon>
        <taxon>Panagrolaimomorpha</taxon>
        <taxon>Strongyloidoidea</taxon>
        <taxon>Steinernematidae</taxon>
        <taxon>Steinernema</taxon>
    </lineage>
</organism>
<feature type="domain" description="Carboxylesterase type B" evidence="4">
    <location>
        <begin position="117"/>
        <end position="514"/>
    </location>
</feature>
<evidence type="ECO:0000313" key="6">
    <source>
        <dbReference type="Proteomes" id="UP001175271"/>
    </source>
</evidence>
<sequence length="917" mass="106380">MIEVDEDQNTRSKELSAERPSSFQSTYSTGRPKGKRKAEPVQEAFLSAIDRVAQHSEDTPESSIGKYITNTLKAVKEKNPKLAALKKMDLFEMRIPLLFGVLVALVLATKPEEDFRVRQLSVGDLQGRQVTTQSDKTVYAYLGIPYANAPIGDLRFKEPETKRKWDGVLDATEYKVSCPYNSSFMSNTRESKFMSEDCLQANVFASENCLREGACPVLVYLFPSELYFGSAVMIEERRVAEDWASEDLVVVTFNHRLGVFGLLNLGTETSTDASTDAALQDQIAALQWTQKHIEKFGADPRHVTLMSVGSGAANADLLALSPKTKGLFNQMVLIDGAAGLYNNSDRETNERSSKNIAVKIGCATLAGWGKKEKAKETLRCLREHRAGDLLEVQRQLEDYLERVPFDGPAVNPKGVLPKKLGDLQKMRRPMPILLGSTGRLPSTQKEAKIDDRDFCSQAANFKNLVLSKRLLKGCKKMYKHDVEEAFDEVTVTLPMLETSRKNAENGGKTYLFETHSAFDENLHLKDRKENTRLKETILHFLKTGDPSDEKDNTEWKPFDTKKGNYMRMRGDAMENADGYHEKADDFWNNKTLSEKEEDETEKKKTEEEEEQERHPDEEKKKHREEKETEEEEKETEEKRYWKEKQRKRHTEEEKKKHREEKETERPEKKHHQKERETEHGERRRWIEKERQKEREEERRHWKEHEKKGEEKWKVRNMTKEEVLETVEEMQKQIRSLRDRMKTDEDDFSGWKEDVDETLKTLTERMQHLKKHKPTPTRRHQQRYEKEHKKAEEEWEPKGHWKVRHGKWEDVKGREREQVLRQVAAIERDIEEIFEELGIDAPPSLHRDSGVRNAAPSLVTGNGSDATVPSVVVYRDAGWNLWFWIVFALFVVLLVVLMITCFFLVTAKQKKGEYSQIS</sequence>
<feature type="compositionally biased region" description="Basic and acidic residues" evidence="2">
    <location>
        <begin position="600"/>
        <end position="619"/>
    </location>
</feature>
<dbReference type="InterPro" id="IPR002018">
    <property type="entry name" value="CarbesteraseB"/>
</dbReference>
<gene>
    <name evidence="5" type="ORF">QR680_017373</name>
</gene>
<keyword evidence="3" id="KW-0812">Transmembrane</keyword>
<dbReference type="EMBL" id="JAUCMV010000004">
    <property type="protein sequence ID" value="KAK0404265.1"/>
    <property type="molecule type" value="Genomic_DNA"/>
</dbReference>
<dbReference type="Proteomes" id="UP001175271">
    <property type="component" value="Unassembled WGS sequence"/>
</dbReference>
<dbReference type="Pfam" id="PF00135">
    <property type="entry name" value="COesterase"/>
    <property type="match status" value="1"/>
</dbReference>
<dbReference type="InterPro" id="IPR050309">
    <property type="entry name" value="Type-B_Carboxylest/Lipase"/>
</dbReference>
<dbReference type="AlphaFoldDB" id="A0AA39HEV5"/>
<evidence type="ECO:0000256" key="2">
    <source>
        <dbReference type="SAM" id="MobiDB-lite"/>
    </source>
</evidence>
<feature type="coiled-coil region" evidence="1">
    <location>
        <begin position="719"/>
        <end position="771"/>
    </location>
</feature>
<feature type="region of interest" description="Disordered" evidence="2">
    <location>
        <begin position="584"/>
        <end position="709"/>
    </location>
</feature>
<feature type="compositionally biased region" description="Basic and acidic residues" evidence="2">
    <location>
        <begin position="635"/>
        <end position="709"/>
    </location>
</feature>
<evidence type="ECO:0000313" key="5">
    <source>
        <dbReference type="EMBL" id="KAK0404265.1"/>
    </source>
</evidence>
<keyword evidence="1" id="KW-0175">Coiled coil</keyword>
<keyword evidence="3" id="KW-1133">Transmembrane helix</keyword>
<reference evidence="5" key="1">
    <citation type="submission" date="2023-06" db="EMBL/GenBank/DDBJ databases">
        <title>Genomic analysis of the entomopathogenic nematode Steinernema hermaphroditum.</title>
        <authorList>
            <person name="Schwarz E.M."/>
            <person name="Heppert J.K."/>
            <person name="Baniya A."/>
            <person name="Schwartz H.T."/>
            <person name="Tan C.-H."/>
            <person name="Antoshechkin I."/>
            <person name="Sternberg P.W."/>
            <person name="Goodrich-Blair H."/>
            <person name="Dillman A.R."/>
        </authorList>
    </citation>
    <scope>NUCLEOTIDE SEQUENCE</scope>
    <source>
        <strain evidence="5">PS9179</strain>
        <tissue evidence="5">Whole animal</tissue>
    </source>
</reference>
<proteinExistence type="predicted"/>
<dbReference type="PANTHER" id="PTHR11559">
    <property type="entry name" value="CARBOXYLESTERASE"/>
    <property type="match status" value="1"/>
</dbReference>
<evidence type="ECO:0000259" key="4">
    <source>
        <dbReference type="Pfam" id="PF00135"/>
    </source>
</evidence>
<evidence type="ECO:0000256" key="1">
    <source>
        <dbReference type="SAM" id="Coils"/>
    </source>
</evidence>
<comment type="caution">
    <text evidence="5">The sequence shown here is derived from an EMBL/GenBank/DDBJ whole genome shotgun (WGS) entry which is preliminary data.</text>
</comment>
<feature type="compositionally biased region" description="Basic and acidic residues" evidence="2">
    <location>
        <begin position="8"/>
        <end position="17"/>
    </location>
</feature>